<evidence type="ECO:0000256" key="8">
    <source>
        <dbReference type="ARBA" id="ARBA00023136"/>
    </source>
</evidence>
<evidence type="ECO:0000256" key="3">
    <source>
        <dbReference type="ARBA" id="ARBA00022692"/>
    </source>
</evidence>
<dbReference type="GO" id="GO:0090374">
    <property type="term" value="P:oligopeptide export from mitochondrion"/>
    <property type="evidence" value="ECO:0007669"/>
    <property type="project" value="TreeGrafter"/>
</dbReference>
<dbReference type="Pfam" id="PF00005">
    <property type="entry name" value="ABC_tran"/>
    <property type="match status" value="1"/>
</dbReference>
<dbReference type="InterPro" id="IPR003439">
    <property type="entry name" value="ABC_transporter-like_ATP-bd"/>
</dbReference>
<organism evidence="10 11">
    <name type="scientific">Papaver somniferum</name>
    <name type="common">Opium poppy</name>
    <dbReference type="NCBI Taxonomy" id="3469"/>
    <lineage>
        <taxon>Eukaryota</taxon>
        <taxon>Viridiplantae</taxon>
        <taxon>Streptophyta</taxon>
        <taxon>Embryophyta</taxon>
        <taxon>Tracheophyta</taxon>
        <taxon>Spermatophyta</taxon>
        <taxon>Magnoliopsida</taxon>
        <taxon>Ranunculales</taxon>
        <taxon>Papaveraceae</taxon>
        <taxon>Papaveroideae</taxon>
        <taxon>Papaver</taxon>
    </lineage>
</organism>
<dbReference type="InterPro" id="IPR039421">
    <property type="entry name" value="Type_1_exporter"/>
</dbReference>
<evidence type="ECO:0000256" key="6">
    <source>
        <dbReference type="ARBA" id="ARBA00022840"/>
    </source>
</evidence>
<dbReference type="FunFam" id="3.40.50.300:FF:000967">
    <property type="entry name" value="ABC multidrug transporter mdr4"/>
    <property type="match status" value="1"/>
</dbReference>
<dbReference type="Gramene" id="RZC81663">
    <property type="protein sequence ID" value="RZC81663"/>
    <property type="gene ID" value="C5167_044242"/>
</dbReference>
<evidence type="ECO:0000256" key="2">
    <source>
        <dbReference type="ARBA" id="ARBA00022448"/>
    </source>
</evidence>
<evidence type="ECO:0000256" key="7">
    <source>
        <dbReference type="ARBA" id="ARBA00022989"/>
    </source>
</evidence>
<dbReference type="PANTHER" id="PTHR43394:SF11">
    <property type="entry name" value="ATP-BINDING CASSETTE TRANSPORTER"/>
    <property type="match status" value="1"/>
</dbReference>
<evidence type="ECO:0000259" key="9">
    <source>
        <dbReference type="PROSITE" id="PS50893"/>
    </source>
</evidence>
<dbReference type="PROSITE" id="PS50893">
    <property type="entry name" value="ABC_TRANSPORTER_2"/>
    <property type="match status" value="1"/>
</dbReference>
<dbReference type="InterPro" id="IPR017871">
    <property type="entry name" value="ABC_transporter-like_CS"/>
</dbReference>
<keyword evidence="3" id="KW-0812">Transmembrane</keyword>
<reference evidence="10 11" key="1">
    <citation type="journal article" date="2018" name="Science">
        <title>The opium poppy genome and morphinan production.</title>
        <authorList>
            <person name="Guo L."/>
            <person name="Winzer T."/>
            <person name="Yang X."/>
            <person name="Li Y."/>
            <person name="Ning Z."/>
            <person name="He Z."/>
            <person name="Teodor R."/>
            <person name="Lu Y."/>
            <person name="Bowser T.A."/>
            <person name="Graham I.A."/>
            <person name="Ye K."/>
        </authorList>
    </citation>
    <scope>NUCLEOTIDE SEQUENCE [LARGE SCALE GENOMIC DNA]</scope>
    <source>
        <strain evidence="11">cv. HN1</strain>
        <tissue evidence="10">Leaves</tissue>
    </source>
</reference>
<dbReference type="GO" id="GO:0016887">
    <property type="term" value="F:ATP hydrolysis activity"/>
    <property type="evidence" value="ECO:0007669"/>
    <property type="project" value="InterPro"/>
</dbReference>
<dbReference type="PANTHER" id="PTHR43394">
    <property type="entry name" value="ATP-DEPENDENT PERMEASE MDL1, MITOCHONDRIAL"/>
    <property type="match status" value="1"/>
</dbReference>
<comment type="subcellular location">
    <subcellularLocation>
        <location evidence="1">Membrane</location>
        <topology evidence="1">Multi-pass membrane protein</topology>
    </subcellularLocation>
</comment>
<feature type="domain" description="ABC transporter" evidence="9">
    <location>
        <begin position="1"/>
        <end position="192"/>
    </location>
</feature>
<evidence type="ECO:0000256" key="1">
    <source>
        <dbReference type="ARBA" id="ARBA00004141"/>
    </source>
</evidence>
<dbReference type="PROSITE" id="PS00211">
    <property type="entry name" value="ABC_TRANSPORTER_1"/>
    <property type="match status" value="1"/>
</dbReference>
<keyword evidence="7" id="KW-1133">Transmembrane helix</keyword>
<dbReference type="STRING" id="3469.A0A4Y7L830"/>
<dbReference type="GO" id="GO:0005524">
    <property type="term" value="F:ATP binding"/>
    <property type="evidence" value="ECO:0007669"/>
    <property type="project" value="UniProtKB-KW"/>
</dbReference>
<evidence type="ECO:0000256" key="5">
    <source>
        <dbReference type="ARBA" id="ARBA00022741"/>
    </source>
</evidence>
<protein>
    <recommendedName>
        <fullName evidence="9">ABC transporter domain-containing protein</fullName>
    </recommendedName>
</protein>
<keyword evidence="4" id="KW-0677">Repeat</keyword>
<keyword evidence="11" id="KW-1185">Reference proteome</keyword>
<dbReference type="OMA" id="ACDMAEI"/>
<evidence type="ECO:0000313" key="10">
    <source>
        <dbReference type="EMBL" id="RZC81663.1"/>
    </source>
</evidence>
<dbReference type="InterPro" id="IPR027417">
    <property type="entry name" value="P-loop_NTPase"/>
</dbReference>
<evidence type="ECO:0000256" key="4">
    <source>
        <dbReference type="ARBA" id="ARBA00022737"/>
    </source>
</evidence>
<name>A0A4Y7L830_PAPSO</name>
<dbReference type="AlphaFoldDB" id="A0A4Y7L830"/>
<proteinExistence type="predicted"/>
<dbReference type="GO" id="GO:0005743">
    <property type="term" value="C:mitochondrial inner membrane"/>
    <property type="evidence" value="ECO:0007669"/>
    <property type="project" value="TreeGrafter"/>
</dbReference>
<dbReference type="GO" id="GO:0015421">
    <property type="term" value="F:ABC-type oligopeptide transporter activity"/>
    <property type="evidence" value="ECO:0007669"/>
    <property type="project" value="TreeGrafter"/>
</dbReference>
<gene>
    <name evidence="10" type="ORF">C5167_044242</name>
</gene>
<dbReference type="Proteomes" id="UP000316621">
    <property type="component" value="Chromosome 10"/>
</dbReference>
<accession>A0A4Y7L830</accession>
<dbReference type="SUPFAM" id="SSF52540">
    <property type="entry name" value="P-loop containing nucleoside triphosphate hydrolases"/>
    <property type="match status" value="1"/>
</dbReference>
<keyword evidence="2" id="KW-0813">Transport</keyword>
<sequence>MIERFYDPSRGTVTIDGCDLKSYHLRSLRKHIGLVSQEPTLFAGTIRENILYCTDHDKIGETEMINAARASNAHNFISGLADGYDTWCGDKGVQLSGGQKQRIAIARSILKNPKILLLDEATSALDNQSEKIVQEALDSLMVNRTTVVVAHRMSSVQNCDFIAVLEEGKVVEKGTHSTLLDKGPSGYYHSLVNLQRS</sequence>
<keyword evidence="8" id="KW-0472">Membrane</keyword>
<keyword evidence="6" id="KW-0067">ATP-binding</keyword>
<keyword evidence="5" id="KW-0547">Nucleotide-binding</keyword>
<dbReference type="EMBL" id="CM010724">
    <property type="protein sequence ID" value="RZC81663.1"/>
    <property type="molecule type" value="Genomic_DNA"/>
</dbReference>
<evidence type="ECO:0000313" key="11">
    <source>
        <dbReference type="Proteomes" id="UP000316621"/>
    </source>
</evidence>
<dbReference type="Gene3D" id="3.40.50.300">
    <property type="entry name" value="P-loop containing nucleotide triphosphate hydrolases"/>
    <property type="match status" value="1"/>
</dbReference>